<dbReference type="InParanoid" id="A0A0C3FIG3"/>
<name>A0A0C3FIG3_PILCF</name>
<evidence type="ECO:0000256" key="1">
    <source>
        <dbReference type="SAM" id="MobiDB-lite"/>
    </source>
</evidence>
<proteinExistence type="predicted"/>
<protein>
    <submittedName>
        <fullName evidence="2">Uncharacterized protein</fullName>
    </submittedName>
</protein>
<gene>
    <name evidence="2" type="ORF">PILCRDRAFT_6400</name>
</gene>
<feature type="region of interest" description="Disordered" evidence="1">
    <location>
        <begin position="1011"/>
        <end position="1030"/>
    </location>
</feature>
<feature type="compositionally biased region" description="Low complexity" evidence="1">
    <location>
        <begin position="487"/>
        <end position="501"/>
    </location>
</feature>
<dbReference type="EMBL" id="KN832988">
    <property type="protein sequence ID" value="KIM84095.1"/>
    <property type="molecule type" value="Genomic_DNA"/>
</dbReference>
<evidence type="ECO:0000313" key="2">
    <source>
        <dbReference type="EMBL" id="KIM84095.1"/>
    </source>
</evidence>
<reference evidence="3" key="2">
    <citation type="submission" date="2015-01" db="EMBL/GenBank/DDBJ databases">
        <title>Evolutionary Origins and Diversification of the Mycorrhizal Mutualists.</title>
        <authorList>
            <consortium name="DOE Joint Genome Institute"/>
            <consortium name="Mycorrhizal Genomics Consortium"/>
            <person name="Kohler A."/>
            <person name="Kuo A."/>
            <person name="Nagy L.G."/>
            <person name="Floudas D."/>
            <person name="Copeland A."/>
            <person name="Barry K.W."/>
            <person name="Cichocki N."/>
            <person name="Veneault-Fourrey C."/>
            <person name="LaButti K."/>
            <person name="Lindquist E.A."/>
            <person name="Lipzen A."/>
            <person name="Lundell T."/>
            <person name="Morin E."/>
            <person name="Murat C."/>
            <person name="Riley R."/>
            <person name="Ohm R."/>
            <person name="Sun H."/>
            <person name="Tunlid A."/>
            <person name="Henrissat B."/>
            <person name="Grigoriev I.V."/>
            <person name="Hibbett D.S."/>
            <person name="Martin F."/>
        </authorList>
    </citation>
    <scope>NUCLEOTIDE SEQUENCE [LARGE SCALE GENOMIC DNA]</scope>
    <source>
        <strain evidence="3">F 1598</strain>
    </source>
</reference>
<feature type="region of interest" description="Disordered" evidence="1">
    <location>
        <begin position="480"/>
        <end position="517"/>
    </location>
</feature>
<reference evidence="2 3" key="1">
    <citation type="submission" date="2014-04" db="EMBL/GenBank/DDBJ databases">
        <authorList>
            <consortium name="DOE Joint Genome Institute"/>
            <person name="Kuo A."/>
            <person name="Tarkka M."/>
            <person name="Buscot F."/>
            <person name="Kohler A."/>
            <person name="Nagy L.G."/>
            <person name="Floudas D."/>
            <person name="Copeland A."/>
            <person name="Barry K.W."/>
            <person name="Cichocki N."/>
            <person name="Veneault-Fourrey C."/>
            <person name="LaButti K."/>
            <person name="Lindquist E.A."/>
            <person name="Lipzen A."/>
            <person name="Lundell T."/>
            <person name="Morin E."/>
            <person name="Murat C."/>
            <person name="Sun H."/>
            <person name="Tunlid A."/>
            <person name="Henrissat B."/>
            <person name="Grigoriev I.V."/>
            <person name="Hibbett D.S."/>
            <person name="Martin F."/>
            <person name="Nordberg H.P."/>
            <person name="Cantor M.N."/>
            <person name="Hua S.X."/>
        </authorList>
    </citation>
    <scope>NUCLEOTIDE SEQUENCE [LARGE SCALE GENOMIC DNA]</scope>
    <source>
        <strain evidence="2 3">F 1598</strain>
    </source>
</reference>
<evidence type="ECO:0000313" key="3">
    <source>
        <dbReference type="Proteomes" id="UP000054166"/>
    </source>
</evidence>
<dbReference type="OrthoDB" id="3061143at2759"/>
<feature type="compositionally biased region" description="Polar residues" evidence="1">
    <location>
        <begin position="502"/>
        <end position="516"/>
    </location>
</feature>
<sequence>MPAQSRMAMSRLLTVSEGVPIEAHPSRDPELPTMYEVFDHPLWLRRRSMVFLADLTIEGQIKALEVKSRQRIPAPGYECAKNAGVVFMNPGEMVFVCNVHGSGIPRDDKTHSWLVARNTQTRETQKLIRRVIEKIVGDKDLCTLDKATPDADGVYTGGPQFERHKRAVHVMGAERAYTLGPSHERVPNCSAPHASGKMYEGEMDEHLNLQKNIIEMHATAAMAALRQGPVDLVENLERHAELIDMPRIGTDDNFAFLNMQLNISPASPASAAVTLASSIGIFGGDHIDAGDHEGTFTCAGVYSHLSSNCDPGYFFLLDVMVCIRLDSGVEILFSALRWHGGTGAICQKGSPRHYDYRLIVVGYPVRNLIEGMNILPFATLPGSQPHQRELGFSPEWTPNAFQYKNCGWTSQSTWIADTFSIMTSAAHFRFVVHGLVFLILYILNQMPASYKVECDTEMLLKCFTRECEDGERVDCGEWLSRPDMKRSSSPTPTPDDGGSTTVSSSKQQPAIPQTQDSIREREFAQWDAHVDKYSSTIPIIQVNRSHQISNGEVYNSTVKGGRPPVITASIIGEYIQFMHESLFGSYMIPLALAKCAAAGGDISTSTVIQKIPKANRKRNINNIDLTDSESNDVVGIGSGTRTSPLSKKARKILSATEQVLPVTVSDKLIRTKLPEARTNTGTRSRPIHNTIKAPDIGGETVYASSVSSVEGTDADCSSDVPKGLRMLTLQHILVERSRLISAAKTCVELNCTVDNCSTQAMVDAALMPIIAEPSSVTAGCAIASLWKVMPAILHGEAASTLDVVIQCQNIMLTNHAAWKWLEIMCTENCWDHIINRGPPDTWIKRLTDRVDILIDSQTPVHDVKPSDFLPGLQAVPFRWQRSRTANKLIGAQRCTFVCSTVTTIVRLWLGYPSKGALRAQAIFIDDLVKAIGLDVLLLDVTWLSYSNLQSYITGELAYGVVTEKHFTTFRDHLPNHPLCNATSAELAAVCDIGHLMYAFRNGKLQTYMFPDHMDEETPTDSRPLSDDDTVISSSTITANSRKVKKGDPKLLLDFLLQLFPFVDQTLPSTPLMGKIQNNLDHYLPFRDHAPQRIKSIGLNGPYHPANIDTREGYYGALCWRGITYSTPCVRDHSMVYNLRKFKEWKSSQTHTVGVKEAEKYMCNPKAYGPYNCFHTTASAEQYWTTSGRPELTNWMKADEKPSYLDQWRFFKGTFLKDASGKYAKDEKNKTIKAFPQVGNLIAHVLAGDYASAGKVELPSVEDMGEVITTIDAGGLKGLVAIGYLDGISRPSRDQVTDALREVYDYLDASLSGHQKRLMGFGMLMVEHALCKFSRACMYNWV</sequence>
<organism evidence="2 3">
    <name type="scientific">Piloderma croceum (strain F 1598)</name>
    <dbReference type="NCBI Taxonomy" id="765440"/>
    <lineage>
        <taxon>Eukaryota</taxon>
        <taxon>Fungi</taxon>
        <taxon>Dikarya</taxon>
        <taxon>Basidiomycota</taxon>
        <taxon>Agaricomycotina</taxon>
        <taxon>Agaricomycetes</taxon>
        <taxon>Agaricomycetidae</taxon>
        <taxon>Atheliales</taxon>
        <taxon>Atheliaceae</taxon>
        <taxon>Piloderma</taxon>
    </lineage>
</organism>
<accession>A0A0C3FIG3</accession>
<keyword evidence="3" id="KW-1185">Reference proteome</keyword>
<dbReference type="Proteomes" id="UP000054166">
    <property type="component" value="Unassembled WGS sequence"/>
</dbReference>
<dbReference type="HOGENOM" id="CLU_256580_0_0_1"/>